<dbReference type="PANTHER" id="PTHR47074:SF11">
    <property type="entry name" value="REVERSE TRANSCRIPTASE-LIKE PROTEIN"/>
    <property type="match status" value="1"/>
</dbReference>
<dbReference type="GO" id="GO:0003676">
    <property type="term" value="F:nucleic acid binding"/>
    <property type="evidence" value="ECO:0007669"/>
    <property type="project" value="InterPro"/>
</dbReference>
<dbReference type="Pfam" id="PF13456">
    <property type="entry name" value="RVT_3"/>
    <property type="match status" value="1"/>
</dbReference>
<proteinExistence type="predicted"/>
<comment type="caution">
    <text evidence="2">The sequence shown here is derived from an EMBL/GenBank/DDBJ whole genome shotgun (WGS) entry which is preliminary data.</text>
</comment>
<sequence>MLLFWRVWHPRNDSVFSKGDCPISASVNFLENFLASLIPGMATVPLLSEKGKSIRPCDLHSPHWIKLNVDAGYDPNTNHAGLGFIARDHLGDVVFSGWSNDRLCKSAEEAECLAALTGVRQIFVVSQGPI</sequence>
<organism evidence="2 3">
    <name type="scientific">Dichanthelium oligosanthes</name>
    <dbReference type="NCBI Taxonomy" id="888268"/>
    <lineage>
        <taxon>Eukaryota</taxon>
        <taxon>Viridiplantae</taxon>
        <taxon>Streptophyta</taxon>
        <taxon>Embryophyta</taxon>
        <taxon>Tracheophyta</taxon>
        <taxon>Spermatophyta</taxon>
        <taxon>Magnoliopsida</taxon>
        <taxon>Liliopsida</taxon>
        <taxon>Poales</taxon>
        <taxon>Poaceae</taxon>
        <taxon>PACMAD clade</taxon>
        <taxon>Panicoideae</taxon>
        <taxon>Panicodae</taxon>
        <taxon>Paniceae</taxon>
        <taxon>Dichantheliinae</taxon>
        <taxon>Dichanthelium</taxon>
    </lineage>
</organism>
<dbReference type="Proteomes" id="UP000095767">
    <property type="component" value="Unassembled WGS sequence"/>
</dbReference>
<protein>
    <recommendedName>
        <fullName evidence="1">RNase H type-1 domain-containing protein</fullName>
    </recommendedName>
</protein>
<name>A0A1E5VLA4_9POAL</name>
<reference evidence="2 3" key="1">
    <citation type="submission" date="2016-09" db="EMBL/GenBank/DDBJ databases">
        <title>The draft genome of Dichanthelium oligosanthes: A C3 panicoid grass species.</title>
        <authorList>
            <person name="Studer A.J."/>
            <person name="Schnable J.C."/>
            <person name="Brutnell T.P."/>
        </authorList>
    </citation>
    <scope>NUCLEOTIDE SEQUENCE [LARGE SCALE GENOMIC DNA]</scope>
    <source>
        <strain evidence="3">cv. Kellogg 1175</strain>
        <tissue evidence="2">Leaf</tissue>
    </source>
</reference>
<evidence type="ECO:0000313" key="3">
    <source>
        <dbReference type="Proteomes" id="UP000095767"/>
    </source>
</evidence>
<dbReference type="GO" id="GO:0004523">
    <property type="term" value="F:RNA-DNA hybrid ribonuclease activity"/>
    <property type="evidence" value="ECO:0007669"/>
    <property type="project" value="InterPro"/>
</dbReference>
<dbReference type="InterPro" id="IPR002156">
    <property type="entry name" value="RNaseH_domain"/>
</dbReference>
<dbReference type="OrthoDB" id="692420at2759"/>
<dbReference type="EMBL" id="LWDX02035898">
    <property type="protein sequence ID" value="OEL25920.1"/>
    <property type="molecule type" value="Genomic_DNA"/>
</dbReference>
<dbReference type="InterPro" id="IPR052929">
    <property type="entry name" value="RNase_H-like_EbsB-rel"/>
</dbReference>
<feature type="domain" description="RNase H type-1" evidence="1">
    <location>
        <begin position="68"/>
        <end position="121"/>
    </location>
</feature>
<accession>A0A1E5VLA4</accession>
<gene>
    <name evidence="2" type="ORF">BAE44_0013062</name>
</gene>
<dbReference type="AlphaFoldDB" id="A0A1E5VLA4"/>
<evidence type="ECO:0000259" key="1">
    <source>
        <dbReference type="Pfam" id="PF13456"/>
    </source>
</evidence>
<evidence type="ECO:0000313" key="2">
    <source>
        <dbReference type="EMBL" id="OEL25920.1"/>
    </source>
</evidence>
<keyword evidence="3" id="KW-1185">Reference proteome</keyword>
<dbReference type="PANTHER" id="PTHR47074">
    <property type="entry name" value="BNAC02G40300D PROTEIN"/>
    <property type="match status" value="1"/>
</dbReference>